<dbReference type="Gene3D" id="3.30.300.30">
    <property type="match status" value="1"/>
</dbReference>
<dbReference type="PROSITE" id="PS00455">
    <property type="entry name" value="AMP_BINDING"/>
    <property type="match status" value="1"/>
</dbReference>
<proteinExistence type="inferred from homology"/>
<keyword evidence="4" id="KW-0436">Ligase</keyword>
<evidence type="ECO:0000259" key="3">
    <source>
        <dbReference type="Pfam" id="PF13193"/>
    </source>
</evidence>
<dbReference type="AlphaFoldDB" id="A0A1F5YI63"/>
<dbReference type="PANTHER" id="PTHR43201:SF8">
    <property type="entry name" value="ACYL-COA SYNTHETASE FAMILY MEMBER 3"/>
    <property type="match status" value="1"/>
</dbReference>
<dbReference type="SUPFAM" id="SSF56801">
    <property type="entry name" value="Acetyl-CoA synthetase-like"/>
    <property type="match status" value="1"/>
</dbReference>
<dbReference type="InterPro" id="IPR000873">
    <property type="entry name" value="AMP-dep_synth/lig_dom"/>
</dbReference>
<name>A0A1F5YI63_9BACT</name>
<evidence type="ECO:0000256" key="1">
    <source>
        <dbReference type="ARBA" id="ARBA00006432"/>
    </source>
</evidence>
<evidence type="ECO:0000259" key="2">
    <source>
        <dbReference type="Pfam" id="PF00501"/>
    </source>
</evidence>
<protein>
    <submittedName>
        <fullName evidence="4">Long-chain fatty acid--CoA ligase</fullName>
    </submittedName>
</protein>
<comment type="caution">
    <text evidence="4">The sequence shown here is derived from an EMBL/GenBank/DDBJ whole genome shotgun (WGS) entry which is preliminary data.</text>
</comment>
<organism evidence="4 5">
    <name type="scientific">Candidatus Glassbacteria bacterium GWA2_58_10</name>
    <dbReference type="NCBI Taxonomy" id="1817865"/>
    <lineage>
        <taxon>Bacteria</taxon>
        <taxon>Candidatus Glassiibacteriota</taxon>
    </lineage>
</organism>
<reference evidence="4 5" key="1">
    <citation type="journal article" date="2016" name="Nat. Commun.">
        <title>Thousands of microbial genomes shed light on interconnected biogeochemical processes in an aquifer system.</title>
        <authorList>
            <person name="Anantharaman K."/>
            <person name="Brown C.T."/>
            <person name="Hug L.A."/>
            <person name="Sharon I."/>
            <person name="Castelle C.J."/>
            <person name="Probst A.J."/>
            <person name="Thomas B.C."/>
            <person name="Singh A."/>
            <person name="Wilkins M.J."/>
            <person name="Karaoz U."/>
            <person name="Brodie E.L."/>
            <person name="Williams K.H."/>
            <person name="Hubbard S.S."/>
            <person name="Banfield J.F."/>
        </authorList>
    </citation>
    <scope>NUCLEOTIDE SEQUENCE [LARGE SCALE GENOMIC DNA]</scope>
</reference>
<dbReference type="Gene3D" id="3.40.50.12780">
    <property type="entry name" value="N-terminal domain of ligase-like"/>
    <property type="match status" value="1"/>
</dbReference>
<dbReference type="Proteomes" id="UP000176992">
    <property type="component" value="Unassembled WGS sequence"/>
</dbReference>
<dbReference type="CDD" id="cd05941">
    <property type="entry name" value="MCS"/>
    <property type="match status" value="1"/>
</dbReference>
<sequence>MPDIPLIQAARQNLDRPAVIASEGRFSYRDLLESSAKVAACLLNGSADLEERRMAFLVPPGFQYTAVQWGIWRAGGIAVPLCVSHPWPELEYVIDDSDAAVVVAHPELADKLKPILEQKNRRFLMTAEALGAGPASLPDISVNRRALILYTSGSTGKPKGVVTTHRNIEAQAMSLIAAWEWTAEDHILNILPLHHIHGIINVLTCALRAGAVCEILPRFEAGAVWERITRGGLTLFMAVPTIYAKLIAFWEAASAERQNAMTAACSKMRLMVSGSAASPVSVIEKWQTVSGHVLLERYGMTEIGMALSNPLHGERRPGYVGTPLPGMKVRLVDENGETVKPGTQGEIQVKGSAVFAEYWGKPGATKESFREGWFCTGDVAVVEKGGYRILGRKSVDIIKTGGYKVSALEIEEVLRTHPCIKDCAVVGVEDPEWGERVSAALVLNERNVLTLPELRAWAREKLAAYKVPTRMCVLEDLPRNQVGKVTKPAIVNLFKAGKGIESC</sequence>
<evidence type="ECO:0000313" key="5">
    <source>
        <dbReference type="Proteomes" id="UP000176992"/>
    </source>
</evidence>
<dbReference type="EMBL" id="MFIV01000006">
    <property type="protein sequence ID" value="OGF99865.1"/>
    <property type="molecule type" value="Genomic_DNA"/>
</dbReference>
<feature type="domain" description="AMP-binding enzyme C-terminal" evidence="3">
    <location>
        <begin position="409"/>
        <end position="484"/>
    </location>
</feature>
<dbReference type="InterPro" id="IPR045851">
    <property type="entry name" value="AMP-bd_C_sf"/>
</dbReference>
<dbReference type="GO" id="GO:0006631">
    <property type="term" value="P:fatty acid metabolic process"/>
    <property type="evidence" value="ECO:0007669"/>
    <property type="project" value="TreeGrafter"/>
</dbReference>
<dbReference type="GO" id="GO:0031956">
    <property type="term" value="F:medium-chain fatty acid-CoA ligase activity"/>
    <property type="evidence" value="ECO:0007669"/>
    <property type="project" value="TreeGrafter"/>
</dbReference>
<dbReference type="Pfam" id="PF00501">
    <property type="entry name" value="AMP-binding"/>
    <property type="match status" value="1"/>
</dbReference>
<evidence type="ECO:0000313" key="4">
    <source>
        <dbReference type="EMBL" id="OGF99865.1"/>
    </source>
</evidence>
<comment type="similarity">
    <text evidence="1">Belongs to the ATP-dependent AMP-binding enzyme family.</text>
</comment>
<dbReference type="PANTHER" id="PTHR43201">
    <property type="entry name" value="ACYL-COA SYNTHETASE"/>
    <property type="match status" value="1"/>
</dbReference>
<feature type="domain" description="AMP-dependent synthetase/ligase" evidence="2">
    <location>
        <begin position="8"/>
        <end position="359"/>
    </location>
</feature>
<dbReference type="InterPro" id="IPR025110">
    <property type="entry name" value="AMP-bd_C"/>
</dbReference>
<gene>
    <name evidence="4" type="ORF">A2Z86_09190</name>
</gene>
<dbReference type="Pfam" id="PF13193">
    <property type="entry name" value="AMP-binding_C"/>
    <property type="match status" value="1"/>
</dbReference>
<dbReference type="InterPro" id="IPR042099">
    <property type="entry name" value="ANL_N_sf"/>
</dbReference>
<dbReference type="InterPro" id="IPR020845">
    <property type="entry name" value="AMP-binding_CS"/>
</dbReference>
<accession>A0A1F5YI63</accession>